<proteinExistence type="predicted"/>
<organism evidence="3 4">
    <name type="scientific">Mortierella alpina</name>
    <name type="common">Oleaginous fungus</name>
    <name type="synonym">Mortierella renispora</name>
    <dbReference type="NCBI Taxonomy" id="64518"/>
    <lineage>
        <taxon>Eukaryota</taxon>
        <taxon>Fungi</taxon>
        <taxon>Fungi incertae sedis</taxon>
        <taxon>Mucoromycota</taxon>
        <taxon>Mortierellomycotina</taxon>
        <taxon>Mortierellomycetes</taxon>
        <taxon>Mortierellales</taxon>
        <taxon>Mortierellaceae</taxon>
        <taxon>Mortierella</taxon>
    </lineage>
</organism>
<comment type="caution">
    <text evidence="3">The sequence shown here is derived from an EMBL/GenBank/DDBJ whole genome shotgun (WGS) entry which is preliminary data.</text>
</comment>
<reference evidence="3" key="1">
    <citation type="journal article" date="2020" name="Fungal Divers.">
        <title>Resolving the Mortierellaceae phylogeny through synthesis of multi-gene phylogenetics and phylogenomics.</title>
        <authorList>
            <person name="Vandepol N."/>
            <person name="Liber J."/>
            <person name="Desiro A."/>
            <person name="Na H."/>
            <person name="Kennedy M."/>
            <person name="Barry K."/>
            <person name="Grigoriev I.V."/>
            <person name="Miller A.N."/>
            <person name="O'Donnell K."/>
            <person name="Stajich J.E."/>
            <person name="Bonito G."/>
        </authorList>
    </citation>
    <scope>NUCLEOTIDE SEQUENCE</scope>
    <source>
        <strain evidence="3">CK1249</strain>
    </source>
</reference>
<feature type="compositionally biased region" description="Low complexity" evidence="1">
    <location>
        <begin position="89"/>
        <end position="100"/>
    </location>
</feature>
<sequence>MEIENDSRSSLERDLMVRDREGQLYLEARRQRALVDLLDTNRTSFLSTITPPSTNPPSAASSLFQEPLATPTYTEATARPATCSTRQHSASASEATASASYPTPFNTPSTTAAIQNVIPAIKKKTRQRSPSGRGRTLVPEPENRPIVPISTSSLEYQLTANLLKFHHAPPSSSGTRSRSRSRSKPRLHKPRSATLGNDAKIDSYALTMISRGTGYARAKETADEQEVLADDVDERTGASTFVAKPASAALRTGSIPSSPTSMLDSSSSKQGHSRALVETGVVPPSNSPSPPLPPLPPKSPRSLIAHYFPGSLPPPPARCRPRHVQKTFVLAPRPFKTPTFGPAFATKPRAAATPPMPSPSSSLQYLTVLPPSAPLDDVVSFSSPSPSISAFGGPTVSVTSIQQPRGLPSDLDLSISNSARARSHLHQQQQQQPYSIPLHSNNSNISAGGARDPASLSSSLPTPPSVSFSPLTDPEVLSGARLVDDHNNDISSTKTTWATSSVIPVYPRDLMPIASTNMSGSSNNHSSSHGISMGLNSGPQKIIKPAVPYIRELIPGREDPLLSPPFSSSDSDNHHTTHNSVAERLTATTMTSPNTSRDLEMVLEEITGRVYTTRTSMGPWSAPLPSRYLRDWPDDGSSISSGGRMGLEDEKSLPPIRREKGSRYWVFRTSDGDIVPGPFLFLLGHLCPILWWIGSVYPSIEHPDHKHRRQQQQRAVVPPRSRKDSVGSIGSERGMSYDDPTTTTISMAAQADKQDENPVLHWFQRQLRAASVRITSITTTSRSFSPSPPPSPSSRRPKRTDPEQQRATLQVVHISQDDNLDRGAFSELPEAGLTTTITTGTGHISHNSSWIHVPARVLFPAFSTMTTTAATAATTAGAAGAASPASAMNTTTMPRVEDGLDIHHGPWSAADNDAYLFELRIARDRKLLRYELDLSWRRINLIWSLGSFVLALTITAIVLTVT</sequence>
<feature type="region of interest" description="Disordered" evidence="1">
    <location>
        <begin position="703"/>
        <end position="741"/>
    </location>
</feature>
<evidence type="ECO:0000256" key="1">
    <source>
        <dbReference type="SAM" id="MobiDB-lite"/>
    </source>
</evidence>
<feature type="compositionally biased region" description="Pro residues" evidence="1">
    <location>
        <begin position="285"/>
        <end position="299"/>
    </location>
</feature>
<name>A0A9P6JBD8_MORAP</name>
<feature type="compositionally biased region" description="Low complexity" evidence="1">
    <location>
        <begin position="453"/>
        <end position="471"/>
    </location>
</feature>
<feature type="region of interest" description="Disordered" evidence="1">
    <location>
        <begin position="558"/>
        <end position="597"/>
    </location>
</feature>
<accession>A0A9P6JBD8</accession>
<feature type="region of interest" description="Disordered" evidence="1">
    <location>
        <begin position="251"/>
        <end position="320"/>
    </location>
</feature>
<gene>
    <name evidence="3" type="ORF">BGZ70_002848</name>
</gene>
<dbReference type="OrthoDB" id="2140426at2759"/>
<evidence type="ECO:0000256" key="2">
    <source>
        <dbReference type="SAM" id="Phobius"/>
    </source>
</evidence>
<keyword evidence="4" id="KW-1185">Reference proteome</keyword>
<feature type="region of interest" description="Disordered" evidence="1">
    <location>
        <begin position="165"/>
        <end position="198"/>
    </location>
</feature>
<keyword evidence="2" id="KW-0812">Transmembrane</keyword>
<evidence type="ECO:0000313" key="4">
    <source>
        <dbReference type="Proteomes" id="UP000738359"/>
    </source>
</evidence>
<feature type="transmembrane region" description="Helical" evidence="2">
    <location>
        <begin position="939"/>
        <end position="961"/>
    </location>
</feature>
<protein>
    <submittedName>
        <fullName evidence="3">Uncharacterized protein</fullName>
    </submittedName>
</protein>
<dbReference type="AlphaFoldDB" id="A0A9P6JBD8"/>
<dbReference type="Proteomes" id="UP000738359">
    <property type="component" value="Unassembled WGS sequence"/>
</dbReference>
<keyword evidence="2" id="KW-0472">Membrane</keyword>
<feature type="region of interest" description="Disordered" evidence="1">
    <location>
        <begin position="77"/>
        <end position="107"/>
    </location>
</feature>
<feature type="compositionally biased region" description="Basic residues" evidence="1">
    <location>
        <begin position="177"/>
        <end position="191"/>
    </location>
</feature>
<feature type="region of interest" description="Disordered" evidence="1">
    <location>
        <begin position="119"/>
        <end position="149"/>
    </location>
</feature>
<keyword evidence="2" id="KW-1133">Transmembrane helix</keyword>
<feature type="compositionally biased region" description="Low complexity" evidence="1">
    <location>
        <begin position="254"/>
        <end position="268"/>
    </location>
</feature>
<feature type="compositionally biased region" description="Polar residues" evidence="1">
    <location>
        <begin position="586"/>
        <end position="596"/>
    </location>
</feature>
<feature type="region of interest" description="Disordered" evidence="1">
    <location>
        <begin position="777"/>
        <end position="805"/>
    </location>
</feature>
<dbReference type="EMBL" id="JAAAHY010000172">
    <property type="protein sequence ID" value="KAF9966263.1"/>
    <property type="molecule type" value="Genomic_DNA"/>
</dbReference>
<feature type="region of interest" description="Disordered" evidence="1">
    <location>
        <begin position="420"/>
        <end position="473"/>
    </location>
</feature>
<evidence type="ECO:0000313" key="3">
    <source>
        <dbReference type="EMBL" id="KAF9966263.1"/>
    </source>
</evidence>